<keyword evidence="2" id="KW-0963">Cytoplasm</keyword>
<evidence type="ECO:0000256" key="2">
    <source>
        <dbReference type="ARBA" id="ARBA00022490"/>
    </source>
</evidence>
<evidence type="ECO:0000313" key="7">
    <source>
        <dbReference type="EMBL" id="GLK48798.1"/>
    </source>
</evidence>
<comment type="subcellular location">
    <subcellularLocation>
        <location evidence="1">Cytoplasm</location>
    </subcellularLocation>
</comment>
<dbReference type="PANTHER" id="PTHR33164:SF5">
    <property type="entry name" value="ORGANIC HYDROPEROXIDE RESISTANCE TRANSCRIPTIONAL REGULATOR"/>
    <property type="match status" value="1"/>
</dbReference>
<evidence type="ECO:0000256" key="1">
    <source>
        <dbReference type="ARBA" id="ARBA00004496"/>
    </source>
</evidence>
<evidence type="ECO:0000256" key="5">
    <source>
        <dbReference type="ARBA" id="ARBA00023163"/>
    </source>
</evidence>
<dbReference type="InterPro" id="IPR000835">
    <property type="entry name" value="HTH_MarR-typ"/>
</dbReference>
<proteinExistence type="predicted"/>
<dbReference type="InterPro" id="IPR039422">
    <property type="entry name" value="MarR/SlyA-like"/>
</dbReference>
<protein>
    <submittedName>
        <fullName evidence="7">MarR family transcriptional regulator</fullName>
    </submittedName>
</protein>
<dbReference type="Proteomes" id="UP001143509">
    <property type="component" value="Unassembled WGS sequence"/>
</dbReference>
<dbReference type="InterPro" id="IPR036388">
    <property type="entry name" value="WH-like_DNA-bd_sf"/>
</dbReference>
<gene>
    <name evidence="7" type="ORF">GCM10017620_17710</name>
</gene>
<comment type="caution">
    <text evidence="7">The sequence shown here is derived from an EMBL/GenBank/DDBJ whole genome shotgun (WGS) entry which is preliminary data.</text>
</comment>
<name>A0ABQ5T8S2_9CAUL</name>
<evidence type="ECO:0000313" key="8">
    <source>
        <dbReference type="Proteomes" id="UP001143509"/>
    </source>
</evidence>
<keyword evidence="5" id="KW-0804">Transcription</keyword>
<accession>A0ABQ5T8S2</accession>
<evidence type="ECO:0000256" key="3">
    <source>
        <dbReference type="ARBA" id="ARBA00023015"/>
    </source>
</evidence>
<dbReference type="EMBL" id="BSFD01000004">
    <property type="protein sequence ID" value="GLK48798.1"/>
    <property type="molecule type" value="Genomic_DNA"/>
</dbReference>
<dbReference type="Pfam" id="PF22381">
    <property type="entry name" value="Staph_reg_Sar_Rot"/>
    <property type="match status" value="1"/>
</dbReference>
<organism evidence="7 8">
    <name type="scientific">Brevundimonas intermedia</name>
    <dbReference type="NCBI Taxonomy" id="74315"/>
    <lineage>
        <taxon>Bacteria</taxon>
        <taxon>Pseudomonadati</taxon>
        <taxon>Pseudomonadota</taxon>
        <taxon>Alphaproteobacteria</taxon>
        <taxon>Caulobacterales</taxon>
        <taxon>Caulobacteraceae</taxon>
        <taxon>Brevundimonas</taxon>
    </lineage>
</organism>
<dbReference type="SUPFAM" id="SSF46785">
    <property type="entry name" value="Winged helix' DNA-binding domain"/>
    <property type="match status" value="1"/>
</dbReference>
<keyword evidence="4" id="KW-0238">DNA-binding</keyword>
<dbReference type="InterPro" id="IPR036390">
    <property type="entry name" value="WH_DNA-bd_sf"/>
</dbReference>
<evidence type="ECO:0000259" key="6">
    <source>
        <dbReference type="PROSITE" id="PS50995"/>
    </source>
</evidence>
<keyword evidence="3" id="KW-0805">Transcription regulation</keyword>
<dbReference type="InterPro" id="IPR055166">
    <property type="entry name" value="Transc_reg_Sar_Rot_HTH"/>
</dbReference>
<feature type="domain" description="HTH marR-type" evidence="6">
    <location>
        <begin position="19"/>
        <end position="149"/>
    </location>
</feature>
<keyword evidence="8" id="KW-1185">Reference proteome</keyword>
<dbReference type="PRINTS" id="PR00598">
    <property type="entry name" value="HTHMARR"/>
</dbReference>
<dbReference type="PROSITE" id="PS50995">
    <property type="entry name" value="HTH_MARR_2"/>
    <property type="match status" value="1"/>
</dbReference>
<dbReference type="SMART" id="SM00347">
    <property type="entry name" value="HTH_MARR"/>
    <property type="match status" value="1"/>
</dbReference>
<dbReference type="Gene3D" id="1.10.10.10">
    <property type="entry name" value="Winged helix-like DNA-binding domain superfamily/Winged helix DNA-binding domain"/>
    <property type="match status" value="1"/>
</dbReference>
<dbReference type="RefSeq" id="WP_271165014.1">
    <property type="nucleotide sequence ID" value="NZ_BSFD01000004.1"/>
</dbReference>
<reference evidence="7" key="1">
    <citation type="journal article" date="2014" name="Int. J. Syst. Evol. Microbiol.">
        <title>Complete genome of a new Firmicutes species belonging to the dominant human colonic microbiota ('Ruminococcus bicirculans') reveals two chromosomes and a selective capacity to utilize plant glucans.</title>
        <authorList>
            <consortium name="NISC Comparative Sequencing Program"/>
            <person name="Wegmann U."/>
            <person name="Louis P."/>
            <person name="Goesmann A."/>
            <person name="Henrissat B."/>
            <person name="Duncan S.H."/>
            <person name="Flint H.J."/>
        </authorList>
    </citation>
    <scope>NUCLEOTIDE SEQUENCE</scope>
    <source>
        <strain evidence="7">VKM B-1499</strain>
    </source>
</reference>
<sequence length="165" mass="18124">MTTSAPAPAPDPQTPFAVDDMLCFAAYSASLAFSRFYKPLLDRMSLTYPQFLVLSLLWREDDQTVGRLGERLFLESNTLTPLIKRLEAAGLVARARDVADERVVRVRLTDAGRALAVGAGCLAQAVMAQTNLTPEAMARLRDGLITVRDQLRLGVQTTVEDDQRA</sequence>
<evidence type="ECO:0000256" key="4">
    <source>
        <dbReference type="ARBA" id="ARBA00023125"/>
    </source>
</evidence>
<reference evidence="7" key="2">
    <citation type="submission" date="2023-01" db="EMBL/GenBank/DDBJ databases">
        <authorList>
            <person name="Sun Q."/>
            <person name="Evtushenko L."/>
        </authorList>
    </citation>
    <scope>NUCLEOTIDE SEQUENCE</scope>
    <source>
        <strain evidence="7">VKM B-1499</strain>
    </source>
</reference>
<dbReference type="PANTHER" id="PTHR33164">
    <property type="entry name" value="TRANSCRIPTIONAL REGULATOR, MARR FAMILY"/>
    <property type="match status" value="1"/>
</dbReference>